<keyword evidence="1" id="KW-0614">Plasmid</keyword>
<evidence type="ECO:0000313" key="1">
    <source>
        <dbReference type="EMBL" id="AUV51159.1"/>
    </source>
</evidence>
<evidence type="ECO:0000313" key="2">
    <source>
        <dbReference type="EMBL" id="AUV51367.1"/>
    </source>
</evidence>
<organism evidence="1">
    <name type="scientific">Escherichia coli</name>
    <dbReference type="NCBI Taxonomy" id="562"/>
    <lineage>
        <taxon>Bacteria</taxon>
        <taxon>Pseudomonadati</taxon>
        <taxon>Pseudomonadota</taxon>
        <taxon>Gammaproteobacteria</taxon>
        <taxon>Enterobacterales</taxon>
        <taxon>Enterobacteriaceae</taxon>
        <taxon>Escherichia</taxon>
    </lineage>
</organism>
<sequence length="357" mass="40205">MKKSKGNQKLHFNYRKFLRRKLTTRPIGGYYNNIRDNGDKMMAAINIKIDDNLKDTGDAILRELGLNATQYITLCWQYLAQHRKLPFMTETKILTASDLTMTIATQFRDVLNQLHKIRDMLNSEGTDFSELSAAKQALSRLSADIQQNGWRLESMPEDLDASTPARRMLPRINYYLTGCDFALSDLPAELPVPTRIENEFGISLKAFETEFARLQSVLTDTGLLARPAPAREFVYRGENVTVSVVQPEDYQHGAWLVRMQAKSVDRENALEDAALTFPALEGRVFLPGTVYGKAVRNSLTGKYEMGFCFLSGITEFHMYSSGQEEEGNPTSPDQVASRLSACVDQYVLKSLQSISGN</sequence>
<name>A0A2K9V1I9_ECOLX</name>
<dbReference type="GO" id="GO:0043565">
    <property type="term" value="F:sequence-specific DNA binding"/>
    <property type="evidence" value="ECO:0007669"/>
    <property type="project" value="UniProtKB-ARBA"/>
</dbReference>
<reference evidence="1" key="1">
    <citation type="journal article" date="2018" name="J. Antimicrob. Chemother.">
        <title>Recombination of plasmids in a carbapenem-resistant NDM-5-producing clinical Escherichia coli isolate.</title>
        <authorList>
            <person name="Xie M."/>
            <person name="Li R."/>
            <person name="Liu Z."/>
            <person name="Chan E.W.C."/>
            <person name="Chen S."/>
        </authorList>
    </citation>
    <scope>NUCLEOTIDE SEQUENCE</scope>
    <source>
        <plasmid evidence="1">pBJ114-141</plasmid>
        <plasmid evidence="2">pBJ114T-190</plasmid>
    </source>
</reference>
<dbReference type="InterPro" id="IPR013321">
    <property type="entry name" value="Arc_rbn_hlx_hlx"/>
</dbReference>
<dbReference type="AlphaFoldDB" id="A0A2K9V1I9"/>
<dbReference type="Pfam" id="PF04221">
    <property type="entry name" value="RelB"/>
    <property type="match status" value="1"/>
</dbReference>
<dbReference type="RefSeq" id="WP_077890912.1">
    <property type="nucleotide sequence ID" value="NZ_CP060988.1"/>
</dbReference>
<proteinExistence type="predicted"/>
<dbReference type="InterPro" id="IPR007337">
    <property type="entry name" value="RelB/DinJ"/>
</dbReference>
<dbReference type="EMBL" id="MF679146">
    <property type="protein sequence ID" value="AUV51159.1"/>
    <property type="molecule type" value="Genomic_DNA"/>
</dbReference>
<protein>
    <submittedName>
        <fullName evidence="1">Type II toxin-antitoxin system antitoxin, RelB/DinJ family</fullName>
    </submittedName>
</protein>
<dbReference type="EMBL" id="MF679147">
    <property type="protein sequence ID" value="AUV51367.1"/>
    <property type="molecule type" value="Genomic_DNA"/>
</dbReference>
<dbReference type="GO" id="GO:0006355">
    <property type="term" value="P:regulation of DNA-templated transcription"/>
    <property type="evidence" value="ECO:0007669"/>
    <property type="project" value="InterPro"/>
</dbReference>
<geneLocation type="plasmid" evidence="2">
    <name>pBJ114T-190</name>
</geneLocation>
<dbReference type="NCBIfam" id="TIGR02384">
    <property type="entry name" value="RelB_DinJ"/>
    <property type="match status" value="1"/>
</dbReference>
<accession>A0A2K9V1I9</accession>
<dbReference type="Gene3D" id="1.10.1220.10">
    <property type="entry name" value="Met repressor-like"/>
    <property type="match status" value="1"/>
</dbReference>
<geneLocation type="plasmid" evidence="1">
    <name>pBJ114-141</name>
</geneLocation>